<dbReference type="InterPro" id="IPR023562">
    <property type="entry name" value="ClpP/TepA"/>
</dbReference>
<keyword evidence="2" id="KW-1185">Reference proteome</keyword>
<sequence length="176" mass="19794">MASCLQAASMNSLILRSSYSFSSLSLNSPDRKNLKSFCYTFRAKAAAKIPMPPINPNDHFLSTLASVAAQSPEKLFNRPVNSDTLPYLDIWTQSCPMMQVITNRDIFVELLSKHTGNSVETVANVMRRPYYMDAPKAKEFGVIDKILWRGQEKIIADIVPSEDFDKNTVIRSAERV</sequence>
<dbReference type="Proteomes" id="UP001642260">
    <property type="component" value="Unassembled WGS sequence"/>
</dbReference>
<reference evidence="1 2" key="1">
    <citation type="submission" date="2022-03" db="EMBL/GenBank/DDBJ databases">
        <authorList>
            <person name="Macdonald S."/>
            <person name="Ahmed S."/>
            <person name="Newling K."/>
        </authorList>
    </citation>
    <scope>NUCLEOTIDE SEQUENCE [LARGE SCALE GENOMIC DNA]</scope>
</reference>
<protein>
    <recommendedName>
        <fullName evidence="3">ATP-dependent Clp protease proteolytic subunit</fullName>
    </recommendedName>
</protein>
<dbReference type="InterPro" id="IPR029045">
    <property type="entry name" value="ClpP/crotonase-like_dom_sf"/>
</dbReference>
<dbReference type="Gene3D" id="3.90.226.10">
    <property type="entry name" value="2-enoyl-CoA Hydratase, Chain A, domain 1"/>
    <property type="match status" value="1"/>
</dbReference>
<dbReference type="Pfam" id="PF00574">
    <property type="entry name" value="CLP_protease"/>
    <property type="match status" value="1"/>
</dbReference>
<proteinExistence type="predicted"/>
<evidence type="ECO:0000313" key="2">
    <source>
        <dbReference type="Proteomes" id="UP001642260"/>
    </source>
</evidence>
<dbReference type="EMBL" id="CAKOAT010215154">
    <property type="protein sequence ID" value="CAH8356041.1"/>
    <property type="molecule type" value="Genomic_DNA"/>
</dbReference>
<name>A0ABC8KKC9_ERUVS</name>
<dbReference type="PANTHER" id="PTHR10381">
    <property type="entry name" value="ATP-DEPENDENT CLP PROTEASE PROTEOLYTIC SUBUNIT"/>
    <property type="match status" value="1"/>
</dbReference>
<dbReference type="AlphaFoldDB" id="A0ABC8KKC9"/>
<dbReference type="SUPFAM" id="SSF52096">
    <property type="entry name" value="ClpP/crotonase"/>
    <property type="match status" value="1"/>
</dbReference>
<accession>A0ABC8KKC9</accession>
<comment type="caution">
    <text evidence="1">The sequence shown here is derived from an EMBL/GenBank/DDBJ whole genome shotgun (WGS) entry which is preliminary data.</text>
</comment>
<dbReference type="PANTHER" id="PTHR10381:SF6">
    <property type="entry name" value="ATP-DEPENDENT CLP PROTEASE PROTEOLYTIC SUBUNIT-RELATED PROTEIN 3, CHLOROPLASTIC"/>
    <property type="match status" value="1"/>
</dbReference>
<organism evidence="1 2">
    <name type="scientific">Eruca vesicaria subsp. sativa</name>
    <name type="common">Garden rocket</name>
    <name type="synonym">Eruca sativa</name>
    <dbReference type="NCBI Taxonomy" id="29727"/>
    <lineage>
        <taxon>Eukaryota</taxon>
        <taxon>Viridiplantae</taxon>
        <taxon>Streptophyta</taxon>
        <taxon>Embryophyta</taxon>
        <taxon>Tracheophyta</taxon>
        <taxon>Spermatophyta</taxon>
        <taxon>Magnoliopsida</taxon>
        <taxon>eudicotyledons</taxon>
        <taxon>Gunneridae</taxon>
        <taxon>Pentapetalae</taxon>
        <taxon>rosids</taxon>
        <taxon>malvids</taxon>
        <taxon>Brassicales</taxon>
        <taxon>Brassicaceae</taxon>
        <taxon>Brassiceae</taxon>
        <taxon>Eruca</taxon>
    </lineage>
</organism>
<evidence type="ECO:0000313" key="1">
    <source>
        <dbReference type="EMBL" id="CAH8356041.1"/>
    </source>
</evidence>
<gene>
    <name evidence="1" type="ORF">ERUC_LOCUS21796</name>
</gene>
<evidence type="ECO:0008006" key="3">
    <source>
        <dbReference type="Google" id="ProtNLM"/>
    </source>
</evidence>